<keyword evidence="2" id="KW-1185">Reference proteome</keyword>
<proteinExistence type="predicted"/>
<evidence type="ECO:0000313" key="1">
    <source>
        <dbReference type="EMBL" id="AGR46375.1"/>
    </source>
</evidence>
<organism evidence="1 2">
    <name type="scientific">Pseudomonas phage LKA5</name>
    <dbReference type="NCBI Taxonomy" id="1327940"/>
    <lineage>
        <taxon>Viruses</taxon>
        <taxon>Duplodnaviria</taxon>
        <taxon>Heunggongvirae</taxon>
        <taxon>Uroviricota</taxon>
        <taxon>Caudoviricetes</taxon>
        <taxon>Hollowayvirus</taxon>
        <taxon>Hollowayvirus LKA5</taxon>
    </lineage>
</organism>
<dbReference type="EMBL" id="KC900378">
    <property type="protein sequence ID" value="AGR46375.1"/>
    <property type="molecule type" value="Genomic_DNA"/>
</dbReference>
<protein>
    <submittedName>
        <fullName evidence="1">Uncharacterized protein</fullName>
    </submittedName>
</protein>
<sequence>MNPITRFQVRAGRDAASRCEFVRETKAYYVRADGTRIAKRADWYRFYATEQEAQSAIERDNRTRAERAARRRVESYGPELLIALEQAYCALVGYLPQHRNAITTAAIEAARSAIDKAKGGASA</sequence>
<gene>
    <name evidence="1" type="ORF">LKA5_020.1</name>
</gene>
<name>A0A0U1VZL6_9CAUD</name>
<evidence type="ECO:0000313" key="2">
    <source>
        <dbReference type="Proteomes" id="UP000225231"/>
    </source>
</evidence>
<reference evidence="1 2" key="1">
    <citation type="submission" date="2013-04" db="EMBL/GenBank/DDBJ databases">
        <title>Complete genome sequence of F116-like bacteriophages.</title>
        <authorList>
            <person name="Lammens E.A."/>
            <person name="Lavigne R."/>
        </authorList>
    </citation>
    <scope>NUCLEOTIDE SEQUENCE [LARGE SCALE GENOMIC DNA]</scope>
    <source>
        <strain evidence="1">LKA5</strain>
    </source>
</reference>
<accession>A0A0U1VZL6</accession>
<dbReference type="Proteomes" id="UP000225231">
    <property type="component" value="Segment"/>
</dbReference>